<evidence type="ECO:0000259" key="4">
    <source>
        <dbReference type="Pfam" id="PF01266"/>
    </source>
</evidence>
<evidence type="ECO:0000313" key="5">
    <source>
        <dbReference type="EMBL" id="PKA54765.1"/>
    </source>
</evidence>
<reference evidence="5 6" key="1">
    <citation type="journal article" date="2017" name="Nature">
        <title>The Apostasia genome and the evolution of orchids.</title>
        <authorList>
            <person name="Zhang G.Q."/>
            <person name="Liu K.W."/>
            <person name="Li Z."/>
            <person name="Lohaus R."/>
            <person name="Hsiao Y.Y."/>
            <person name="Niu S.C."/>
            <person name="Wang J.Y."/>
            <person name="Lin Y.C."/>
            <person name="Xu Q."/>
            <person name="Chen L.J."/>
            <person name="Yoshida K."/>
            <person name="Fujiwara S."/>
            <person name="Wang Z.W."/>
            <person name="Zhang Y.Q."/>
            <person name="Mitsuda N."/>
            <person name="Wang M."/>
            <person name="Liu G.H."/>
            <person name="Pecoraro L."/>
            <person name="Huang H.X."/>
            <person name="Xiao X.J."/>
            <person name="Lin M."/>
            <person name="Wu X.Y."/>
            <person name="Wu W.L."/>
            <person name="Chen Y.Y."/>
            <person name="Chang S.B."/>
            <person name="Sakamoto S."/>
            <person name="Ohme-Takagi M."/>
            <person name="Yagi M."/>
            <person name="Zeng S.J."/>
            <person name="Shen C.Y."/>
            <person name="Yeh C.M."/>
            <person name="Luo Y.B."/>
            <person name="Tsai W.C."/>
            <person name="Van de Peer Y."/>
            <person name="Liu Z.J."/>
        </authorList>
    </citation>
    <scope>NUCLEOTIDE SEQUENCE [LARGE SCALE GENOMIC DNA]</scope>
    <source>
        <strain evidence="6">cv. Shenzhen</strain>
        <tissue evidence="5">Stem</tissue>
    </source>
</reference>
<feature type="domain" description="FAD dependent oxidoreductase" evidence="4">
    <location>
        <begin position="57"/>
        <end position="256"/>
    </location>
</feature>
<dbReference type="InterPro" id="IPR036188">
    <property type="entry name" value="FAD/NAD-bd_sf"/>
</dbReference>
<dbReference type="InterPro" id="IPR006076">
    <property type="entry name" value="FAD-dep_OxRdtase"/>
</dbReference>
<dbReference type="Proteomes" id="UP000236161">
    <property type="component" value="Unassembled WGS sequence"/>
</dbReference>
<evidence type="ECO:0000256" key="2">
    <source>
        <dbReference type="ARBA" id="ARBA00039785"/>
    </source>
</evidence>
<keyword evidence="6" id="KW-1185">Reference proteome</keyword>
<dbReference type="Gene3D" id="3.50.50.60">
    <property type="entry name" value="FAD/NAD(P)-binding domain"/>
    <property type="match status" value="1"/>
</dbReference>
<dbReference type="GO" id="GO:0016491">
    <property type="term" value="F:oxidoreductase activity"/>
    <property type="evidence" value="ECO:0007669"/>
    <property type="project" value="UniProtKB-KW"/>
</dbReference>
<evidence type="ECO:0000256" key="1">
    <source>
        <dbReference type="ARBA" id="ARBA00023002"/>
    </source>
</evidence>
<comment type="function">
    <text evidence="3">Required for the assembly of the mitochondrial membrane respiratory chain NADH dehydrogenase (Complex I). Involved in mid-late stages of complex I assembly.</text>
</comment>
<dbReference type="Pfam" id="PF01266">
    <property type="entry name" value="DAO"/>
    <property type="match status" value="1"/>
</dbReference>
<dbReference type="PANTHER" id="PTHR13847">
    <property type="entry name" value="SARCOSINE DEHYDROGENASE-RELATED"/>
    <property type="match status" value="1"/>
</dbReference>
<name>A0A2I0AGX2_9ASPA</name>
<evidence type="ECO:0000256" key="3">
    <source>
        <dbReference type="ARBA" id="ARBA00046185"/>
    </source>
</evidence>
<evidence type="ECO:0000313" key="6">
    <source>
        <dbReference type="Proteomes" id="UP000236161"/>
    </source>
</evidence>
<dbReference type="EMBL" id="KZ451982">
    <property type="protein sequence ID" value="PKA54765.1"/>
    <property type="molecule type" value="Genomic_DNA"/>
</dbReference>
<keyword evidence="1" id="KW-0560">Oxidoreductase</keyword>
<dbReference type="AlphaFoldDB" id="A0A2I0AGX2"/>
<accession>A0A2I0AGX2</accession>
<dbReference type="STRING" id="1088818.A0A2I0AGX2"/>
<dbReference type="GO" id="GO:0005737">
    <property type="term" value="C:cytoplasm"/>
    <property type="evidence" value="ECO:0007669"/>
    <property type="project" value="TreeGrafter"/>
</dbReference>
<dbReference type="OrthoDB" id="498204at2759"/>
<sequence>MESLSLPANLRISLKTLTSSPKSPIPFLLPRVGARNHAVPFLRAQATAALLRRSEHDVIVVGAGIIGLSIARQLLLGSDLSVAVVDAGVPCSGATGAGQGYIWMAHKTPSSETWELALRSKQLWEELVESLKRRGLDPLRVLGWKKTVLLRVWAWLLLLSDVVYMILEWGMALNRLWGRWSGDKHDFERSLLIGRTMKELAILKERVELLSLAGLPAEFLSSSSLIYREPELYVGKEGAAAFFPDDCQLDAFQTVCFIEKVACKKFQIFV</sequence>
<organism evidence="5 6">
    <name type="scientific">Apostasia shenzhenica</name>
    <dbReference type="NCBI Taxonomy" id="1088818"/>
    <lineage>
        <taxon>Eukaryota</taxon>
        <taxon>Viridiplantae</taxon>
        <taxon>Streptophyta</taxon>
        <taxon>Embryophyta</taxon>
        <taxon>Tracheophyta</taxon>
        <taxon>Spermatophyta</taxon>
        <taxon>Magnoliopsida</taxon>
        <taxon>Liliopsida</taxon>
        <taxon>Asparagales</taxon>
        <taxon>Orchidaceae</taxon>
        <taxon>Apostasioideae</taxon>
        <taxon>Apostasia</taxon>
    </lineage>
</organism>
<dbReference type="PANTHER" id="PTHR13847:SF287">
    <property type="entry name" value="FAD-DEPENDENT OXIDOREDUCTASE DOMAIN-CONTAINING PROTEIN 1"/>
    <property type="match status" value="1"/>
</dbReference>
<proteinExistence type="predicted"/>
<gene>
    <name evidence="5" type="ORF">AXF42_Ash000600</name>
</gene>
<dbReference type="SUPFAM" id="SSF51905">
    <property type="entry name" value="FAD/NAD(P)-binding domain"/>
    <property type="match status" value="1"/>
</dbReference>
<protein>
    <recommendedName>
        <fullName evidence="2">FAD-dependent oxidoreductase domain-containing protein 1</fullName>
    </recommendedName>
</protein>